<dbReference type="NCBIfam" id="TIGR02665">
    <property type="entry name" value="molyb_mobA"/>
    <property type="match status" value="1"/>
</dbReference>
<evidence type="ECO:0000259" key="8">
    <source>
        <dbReference type="Pfam" id="PF12804"/>
    </source>
</evidence>
<dbReference type="HAMAP" id="MF_00316">
    <property type="entry name" value="MobA"/>
    <property type="match status" value="1"/>
</dbReference>
<evidence type="ECO:0000256" key="4">
    <source>
        <dbReference type="ARBA" id="ARBA00022741"/>
    </source>
</evidence>
<dbReference type="GO" id="GO:1902758">
    <property type="term" value="P:bis(molybdopterin guanine dinucleotide)molybdenum biosynthetic process"/>
    <property type="evidence" value="ECO:0007669"/>
    <property type="project" value="TreeGrafter"/>
</dbReference>
<dbReference type="GO" id="GO:0016779">
    <property type="term" value="F:nucleotidyltransferase activity"/>
    <property type="evidence" value="ECO:0007669"/>
    <property type="project" value="UniProtKB-ARBA"/>
</dbReference>
<evidence type="ECO:0000256" key="7">
    <source>
        <dbReference type="ARBA" id="ARBA00023150"/>
    </source>
</evidence>
<keyword evidence="4" id="KW-0547">Nucleotide-binding</keyword>
<protein>
    <recommendedName>
        <fullName evidence="8">MobA-like NTP transferase domain-containing protein</fullName>
    </recommendedName>
</protein>
<evidence type="ECO:0000256" key="1">
    <source>
        <dbReference type="ARBA" id="ARBA00022490"/>
    </source>
</evidence>
<dbReference type="PANTHER" id="PTHR19136">
    <property type="entry name" value="MOLYBDENUM COFACTOR GUANYLYLTRANSFERASE"/>
    <property type="match status" value="1"/>
</dbReference>
<keyword evidence="1" id="KW-0963">Cytoplasm</keyword>
<dbReference type="SUPFAM" id="SSF53448">
    <property type="entry name" value="Nucleotide-diphospho-sugar transferases"/>
    <property type="match status" value="1"/>
</dbReference>
<gene>
    <name evidence="9" type="ORF">LCGC14_0172290</name>
</gene>
<keyword evidence="3" id="KW-0479">Metal-binding</keyword>
<dbReference type="PANTHER" id="PTHR19136:SF81">
    <property type="entry name" value="MOLYBDENUM COFACTOR GUANYLYLTRANSFERASE"/>
    <property type="match status" value="1"/>
</dbReference>
<dbReference type="EMBL" id="LAZR01000067">
    <property type="protein sequence ID" value="KKN95994.1"/>
    <property type="molecule type" value="Genomic_DNA"/>
</dbReference>
<keyword evidence="2" id="KW-0808">Transferase</keyword>
<evidence type="ECO:0000256" key="5">
    <source>
        <dbReference type="ARBA" id="ARBA00022842"/>
    </source>
</evidence>
<evidence type="ECO:0000256" key="2">
    <source>
        <dbReference type="ARBA" id="ARBA00022679"/>
    </source>
</evidence>
<accession>A0A0F9UW65</accession>
<keyword evidence="5" id="KW-0460">Magnesium</keyword>
<evidence type="ECO:0000313" key="9">
    <source>
        <dbReference type="EMBL" id="KKN95994.1"/>
    </source>
</evidence>
<proteinExistence type="inferred from homology"/>
<keyword evidence="6" id="KW-0342">GTP-binding</keyword>
<comment type="caution">
    <text evidence="9">The sequence shown here is derived from an EMBL/GenBank/DDBJ whole genome shotgun (WGS) entry which is preliminary data.</text>
</comment>
<evidence type="ECO:0000256" key="6">
    <source>
        <dbReference type="ARBA" id="ARBA00023134"/>
    </source>
</evidence>
<evidence type="ECO:0000256" key="3">
    <source>
        <dbReference type="ARBA" id="ARBA00022723"/>
    </source>
</evidence>
<name>A0A0F9UW65_9ZZZZ</name>
<feature type="domain" description="MobA-like NTP transferase" evidence="8">
    <location>
        <begin position="11"/>
        <end position="163"/>
    </location>
</feature>
<dbReference type="AlphaFoldDB" id="A0A0F9UW65"/>
<keyword evidence="7" id="KW-0501">Molybdenum cofactor biosynthesis</keyword>
<dbReference type="InterPro" id="IPR029044">
    <property type="entry name" value="Nucleotide-diphossugar_trans"/>
</dbReference>
<dbReference type="InterPro" id="IPR025877">
    <property type="entry name" value="MobA-like_NTP_Trfase"/>
</dbReference>
<sequence length="194" mass="21677">MTNADHFRPSALLLAGGQGSRLGGRDKGLMPWLGQPIAGRLAHILRDVSNQVIISCNRNHDQYAQWADLLVSDQEAGFPGPLAGILRGLEYCAGTHLLVIPCDLLYLDATLLRDLLELAQSRPEQPWLVKTGERWQPLVSVIPLALASDLQAFWDAGHRSPMRWILARPYGVIELQEDDPRLHNANLPEDWHED</sequence>
<reference evidence="9" key="1">
    <citation type="journal article" date="2015" name="Nature">
        <title>Complex archaea that bridge the gap between prokaryotes and eukaryotes.</title>
        <authorList>
            <person name="Spang A."/>
            <person name="Saw J.H."/>
            <person name="Jorgensen S.L."/>
            <person name="Zaremba-Niedzwiedzka K."/>
            <person name="Martijn J."/>
            <person name="Lind A.E."/>
            <person name="van Eijk R."/>
            <person name="Schleper C."/>
            <person name="Guy L."/>
            <person name="Ettema T.J."/>
        </authorList>
    </citation>
    <scope>NUCLEOTIDE SEQUENCE</scope>
</reference>
<dbReference type="InterPro" id="IPR013482">
    <property type="entry name" value="Molybde_CF_guanTrfase"/>
</dbReference>
<dbReference type="CDD" id="cd02503">
    <property type="entry name" value="MobA"/>
    <property type="match status" value="1"/>
</dbReference>
<dbReference type="Pfam" id="PF12804">
    <property type="entry name" value="NTP_transf_3"/>
    <property type="match status" value="1"/>
</dbReference>
<dbReference type="Gene3D" id="3.90.550.10">
    <property type="entry name" value="Spore Coat Polysaccharide Biosynthesis Protein SpsA, Chain A"/>
    <property type="match status" value="1"/>
</dbReference>
<dbReference type="GO" id="GO:0005525">
    <property type="term" value="F:GTP binding"/>
    <property type="evidence" value="ECO:0007669"/>
    <property type="project" value="UniProtKB-KW"/>
</dbReference>
<dbReference type="GO" id="GO:0046872">
    <property type="term" value="F:metal ion binding"/>
    <property type="evidence" value="ECO:0007669"/>
    <property type="project" value="UniProtKB-KW"/>
</dbReference>
<organism evidence="9">
    <name type="scientific">marine sediment metagenome</name>
    <dbReference type="NCBI Taxonomy" id="412755"/>
    <lineage>
        <taxon>unclassified sequences</taxon>
        <taxon>metagenomes</taxon>
        <taxon>ecological metagenomes</taxon>
    </lineage>
</organism>